<protein>
    <submittedName>
        <fullName evidence="1">Uncharacterized protein</fullName>
    </submittedName>
</protein>
<reference evidence="1 2" key="1">
    <citation type="journal article" date="2015" name="PLoS ONE">
        <title>Genome Sequence of Bacillus endophyticus and Analysis of Its Companion Mechanism in the Ketogulonigenium vulgare-Bacillus Strain Consortium.</title>
        <authorList>
            <person name="Jia N."/>
            <person name="Du J."/>
            <person name="Ding M.Z."/>
            <person name="Gao F."/>
            <person name="Yuan Y.J."/>
        </authorList>
    </citation>
    <scope>NUCLEOTIDE SEQUENCE [LARGE SCALE GENOMIC DNA]</scope>
    <source>
        <strain evidence="1 2">Hbe603</strain>
    </source>
</reference>
<dbReference type="KEGG" id="beo:BEH_12150"/>
<dbReference type="RefSeq" id="WP_046217308.1">
    <property type="nucleotide sequence ID" value="NZ_CP011974.1"/>
</dbReference>
<evidence type="ECO:0000313" key="1">
    <source>
        <dbReference type="EMBL" id="AKO92772.1"/>
    </source>
</evidence>
<accession>A0A0H4KF82</accession>
<organism evidence="1 2">
    <name type="scientific">Priestia filamentosa</name>
    <dbReference type="NCBI Taxonomy" id="1402861"/>
    <lineage>
        <taxon>Bacteria</taxon>
        <taxon>Bacillati</taxon>
        <taxon>Bacillota</taxon>
        <taxon>Bacilli</taxon>
        <taxon>Bacillales</taxon>
        <taxon>Bacillaceae</taxon>
        <taxon>Priestia</taxon>
    </lineage>
</organism>
<name>A0A1X7ECL6_9BACI</name>
<proteinExistence type="predicted"/>
<gene>
    <name evidence="1" type="ORF">BEH_12150</name>
</gene>
<dbReference type="EMBL" id="CP011974">
    <property type="protein sequence ID" value="AKO92772.1"/>
    <property type="molecule type" value="Genomic_DNA"/>
</dbReference>
<reference evidence="2" key="2">
    <citation type="submission" date="2015-06" db="EMBL/GenBank/DDBJ databases">
        <title>Genome Sequence of Bacillus endophyticus and Analysis of its Companion Mechanism in the Ketogulonigenium vulgare-Bacillus strain Consortium.</title>
        <authorList>
            <person name="Jia N."/>
            <person name="Du J."/>
            <person name="Ding M.-Z."/>
            <person name="Gao F."/>
            <person name="Yuan Y.-J."/>
        </authorList>
    </citation>
    <scope>NUCLEOTIDE SEQUENCE [LARGE SCALE GENOMIC DNA]</scope>
    <source>
        <strain evidence="2">Hbe603</strain>
    </source>
</reference>
<dbReference type="OrthoDB" id="2935169at2"/>
<accession>A0A1X7ECL6</accession>
<dbReference type="AlphaFoldDB" id="A0A1X7ECL6"/>
<dbReference type="Proteomes" id="UP000036202">
    <property type="component" value="Chromosome"/>
</dbReference>
<sequence length="59" mass="6968">MINNQEVLFFRKELARLLDDYRNCEKPSLKKEISEDISLLSEVIYGDEQPHTLSDRTLL</sequence>
<keyword evidence="2" id="KW-1185">Reference proteome</keyword>
<dbReference type="GeneID" id="93701487"/>
<evidence type="ECO:0000313" key="2">
    <source>
        <dbReference type="Proteomes" id="UP000036202"/>
    </source>
</evidence>
<dbReference type="PATRIC" id="fig|135735.6.peg.2546"/>